<dbReference type="AlphaFoldDB" id="A0AAN9XJH3"/>
<evidence type="ECO:0000313" key="1">
    <source>
        <dbReference type="EMBL" id="KAK7395247.1"/>
    </source>
</evidence>
<gene>
    <name evidence="1" type="ORF">VNO78_15797</name>
</gene>
<organism evidence="1 2">
    <name type="scientific">Psophocarpus tetragonolobus</name>
    <name type="common">Winged bean</name>
    <name type="synonym">Dolichos tetragonolobus</name>
    <dbReference type="NCBI Taxonomy" id="3891"/>
    <lineage>
        <taxon>Eukaryota</taxon>
        <taxon>Viridiplantae</taxon>
        <taxon>Streptophyta</taxon>
        <taxon>Embryophyta</taxon>
        <taxon>Tracheophyta</taxon>
        <taxon>Spermatophyta</taxon>
        <taxon>Magnoliopsida</taxon>
        <taxon>eudicotyledons</taxon>
        <taxon>Gunneridae</taxon>
        <taxon>Pentapetalae</taxon>
        <taxon>rosids</taxon>
        <taxon>fabids</taxon>
        <taxon>Fabales</taxon>
        <taxon>Fabaceae</taxon>
        <taxon>Papilionoideae</taxon>
        <taxon>50 kb inversion clade</taxon>
        <taxon>NPAAA clade</taxon>
        <taxon>indigoferoid/millettioid clade</taxon>
        <taxon>Phaseoleae</taxon>
        <taxon>Psophocarpus</taxon>
    </lineage>
</organism>
<keyword evidence="2" id="KW-1185">Reference proteome</keyword>
<dbReference type="InterPro" id="IPR023213">
    <property type="entry name" value="CAT-like_dom_sf"/>
</dbReference>
<sequence length="93" mass="10307">MAKTRGDLFVVKLVPKPKLEQLKKSLPSPKTCICDQERNMASSVRVKEASVVTPSEPNSSNVLALSALDSQLFLRFTIEYLLVYKPCPGLDQV</sequence>
<dbReference type="Proteomes" id="UP001386955">
    <property type="component" value="Unassembled WGS sequence"/>
</dbReference>
<dbReference type="Gene3D" id="3.30.559.10">
    <property type="entry name" value="Chloramphenicol acetyltransferase-like domain"/>
    <property type="match status" value="1"/>
</dbReference>
<proteinExistence type="predicted"/>
<comment type="caution">
    <text evidence="1">The sequence shown here is derived from an EMBL/GenBank/DDBJ whole genome shotgun (WGS) entry which is preliminary data.</text>
</comment>
<dbReference type="EMBL" id="JAYMYS010000004">
    <property type="protein sequence ID" value="KAK7395247.1"/>
    <property type="molecule type" value="Genomic_DNA"/>
</dbReference>
<evidence type="ECO:0000313" key="2">
    <source>
        <dbReference type="Proteomes" id="UP001386955"/>
    </source>
</evidence>
<reference evidence="1 2" key="1">
    <citation type="submission" date="2024-01" db="EMBL/GenBank/DDBJ databases">
        <title>The genomes of 5 underutilized Papilionoideae crops provide insights into root nodulation and disease resistanc.</title>
        <authorList>
            <person name="Jiang F."/>
        </authorList>
    </citation>
    <scope>NUCLEOTIDE SEQUENCE [LARGE SCALE GENOMIC DNA]</scope>
    <source>
        <strain evidence="1">DUOXIRENSHENG_FW03</strain>
        <tissue evidence="1">Leaves</tissue>
    </source>
</reference>
<protein>
    <submittedName>
        <fullName evidence="1">Uncharacterized protein</fullName>
    </submittedName>
</protein>
<name>A0AAN9XJH3_PSOTE</name>
<accession>A0AAN9XJH3</accession>